<organism evidence="2 3">
    <name type="scientific">Folsomia candida</name>
    <name type="common">Springtail</name>
    <dbReference type="NCBI Taxonomy" id="158441"/>
    <lineage>
        <taxon>Eukaryota</taxon>
        <taxon>Metazoa</taxon>
        <taxon>Ecdysozoa</taxon>
        <taxon>Arthropoda</taxon>
        <taxon>Hexapoda</taxon>
        <taxon>Collembola</taxon>
        <taxon>Entomobryomorpha</taxon>
        <taxon>Isotomoidea</taxon>
        <taxon>Isotomidae</taxon>
        <taxon>Proisotominae</taxon>
        <taxon>Folsomia</taxon>
    </lineage>
</organism>
<accession>A0A226ECS2</accession>
<keyword evidence="1" id="KW-0472">Membrane</keyword>
<name>A0A226ECS2_FOLCA</name>
<dbReference type="AlphaFoldDB" id="A0A226ECS2"/>
<dbReference type="EMBL" id="LNIX01000005">
    <property type="protein sequence ID" value="OXA54551.1"/>
    <property type="molecule type" value="Genomic_DNA"/>
</dbReference>
<protein>
    <submittedName>
        <fullName evidence="2">Filamentous hemagglutinin</fullName>
    </submittedName>
</protein>
<keyword evidence="1" id="KW-0812">Transmembrane</keyword>
<dbReference type="Proteomes" id="UP000198287">
    <property type="component" value="Unassembled WGS sequence"/>
</dbReference>
<feature type="transmembrane region" description="Helical" evidence="1">
    <location>
        <begin position="136"/>
        <end position="161"/>
    </location>
</feature>
<evidence type="ECO:0000313" key="3">
    <source>
        <dbReference type="Proteomes" id="UP000198287"/>
    </source>
</evidence>
<gene>
    <name evidence="2" type="ORF">Fcan01_11469</name>
</gene>
<feature type="transmembrane region" description="Helical" evidence="1">
    <location>
        <begin position="173"/>
        <end position="197"/>
    </location>
</feature>
<keyword evidence="1" id="KW-1133">Transmembrane helix</keyword>
<comment type="caution">
    <text evidence="2">The sequence shown here is derived from an EMBL/GenBank/DDBJ whole genome shotgun (WGS) entry which is preliminary data.</text>
</comment>
<dbReference type="OrthoDB" id="6157464at2759"/>
<evidence type="ECO:0000313" key="2">
    <source>
        <dbReference type="EMBL" id="OXA54551.1"/>
    </source>
</evidence>
<proteinExistence type="predicted"/>
<feature type="transmembrane region" description="Helical" evidence="1">
    <location>
        <begin position="12"/>
        <end position="30"/>
    </location>
</feature>
<reference evidence="2 3" key="1">
    <citation type="submission" date="2015-12" db="EMBL/GenBank/DDBJ databases">
        <title>The genome of Folsomia candida.</title>
        <authorList>
            <person name="Faddeeva A."/>
            <person name="Derks M.F."/>
            <person name="Anvar Y."/>
            <person name="Smit S."/>
            <person name="Van Straalen N."/>
            <person name="Roelofs D."/>
        </authorList>
    </citation>
    <scope>NUCLEOTIDE SEQUENCE [LARGE SCALE GENOMIC DNA]</scope>
    <source>
        <strain evidence="2 3">VU population</strain>
        <tissue evidence="2">Whole body</tissue>
    </source>
</reference>
<keyword evidence="3" id="KW-1185">Reference proteome</keyword>
<feature type="transmembrane region" description="Helical" evidence="1">
    <location>
        <begin position="78"/>
        <end position="102"/>
    </location>
</feature>
<sequence length="403" mass="45567">MALRSMPLPGIVLDICCILLAASCNSLFWTNTAYYCSFPDTPIFHVTLLPIEWQNWYPIYYGHVLFLTYYTTIVYESLLSNAIIALIFAVSGYTILSSGLYIKSGKRYKTYRSLRYGYNLIHEFISLQLIFKQINYIYGIWLLAIHGLFGQFALFCNYSVIKYWDQLNPMTRILLIVWSFVVQISWTSFLHVAGNLFQLSQRTLKSWKGIKSETEVPKPIVSRPPWVTTAVATPPHPFSLPKIPSEPPSAGQIQCDLYVNGQNQNFPRPSAIQTSGQSPNSLAIFLQQAPLRTPSAAVEQEIPQQSQPCNKIKKPAPVAAGPLAGAKFVLPPLPVRQAPKPVTGKTDRELARIASLRQSVRPRPDDITSLLLEIQRGMKLNHVPCDDRSKPLVRRCQTFYPEF</sequence>
<evidence type="ECO:0000256" key="1">
    <source>
        <dbReference type="SAM" id="Phobius"/>
    </source>
</evidence>